<comment type="caution">
    <text evidence="1">The sequence shown here is derived from an EMBL/GenBank/DDBJ whole genome shotgun (WGS) entry which is preliminary data.</text>
</comment>
<sequence>MLVGSVAKAARVCRESFNSTVWKEVDFEASDRIHYTGLQVCVVPFLFLSLSHVADCGRLHSLQSRMEDSNFQYHLFLIRRCKDRISVPCTQRFEQLVQDTYRNVDNSAPASPVVGEWGLLTQSIGPRVFAWARIVRVGSAGPARLSRADPSLRYTLAGVQRGDWDVLRIRGGTGQPLLVGVLQ</sequence>
<protein>
    <submittedName>
        <fullName evidence="1">Uncharacterized protein</fullName>
    </submittedName>
</protein>
<dbReference type="EMBL" id="MU853227">
    <property type="protein sequence ID" value="KAK4124154.1"/>
    <property type="molecule type" value="Genomic_DNA"/>
</dbReference>
<reference evidence="1" key="1">
    <citation type="journal article" date="2023" name="Mol. Phylogenet. Evol.">
        <title>Genome-scale phylogeny and comparative genomics of the fungal order Sordariales.</title>
        <authorList>
            <person name="Hensen N."/>
            <person name="Bonometti L."/>
            <person name="Westerberg I."/>
            <person name="Brannstrom I.O."/>
            <person name="Guillou S."/>
            <person name="Cros-Aarteil S."/>
            <person name="Calhoun S."/>
            <person name="Haridas S."/>
            <person name="Kuo A."/>
            <person name="Mondo S."/>
            <person name="Pangilinan J."/>
            <person name="Riley R."/>
            <person name="LaButti K."/>
            <person name="Andreopoulos B."/>
            <person name="Lipzen A."/>
            <person name="Chen C."/>
            <person name="Yan M."/>
            <person name="Daum C."/>
            <person name="Ng V."/>
            <person name="Clum A."/>
            <person name="Steindorff A."/>
            <person name="Ohm R.A."/>
            <person name="Martin F."/>
            <person name="Silar P."/>
            <person name="Natvig D.O."/>
            <person name="Lalanne C."/>
            <person name="Gautier V."/>
            <person name="Ament-Velasquez S.L."/>
            <person name="Kruys A."/>
            <person name="Hutchinson M.I."/>
            <person name="Powell A.J."/>
            <person name="Barry K."/>
            <person name="Miller A.N."/>
            <person name="Grigoriev I.V."/>
            <person name="Debuchy R."/>
            <person name="Gladieux P."/>
            <person name="Hiltunen Thoren M."/>
            <person name="Johannesson H."/>
        </authorList>
    </citation>
    <scope>NUCLEOTIDE SEQUENCE</scope>
    <source>
        <strain evidence="1">CBS 731.68</strain>
    </source>
</reference>
<dbReference type="Proteomes" id="UP001302602">
    <property type="component" value="Unassembled WGS sequence"/>
</dbReference>
<name>A0AAN6U0X7_9PEZI</name>
<evidence type="ECO:0000313" key="1">
    <source>
        <dbReference type="EMBL" id="KAK4124154.1"/>
    </source>
</evidence>
<organism evidence="1 2">
    <name type="scientific">Parathielavia appendiculata</name>
    <dbReference type="NCBI Taxonomy" id="2587402"/>
    <lineage>
        <taxon>Eukaryota</taxon>
        <taxon>Fungi</taxon>
        <taxon>Dikarya</taxon>
        <taxon>Ascomycota</taxon>
        <taxon>Pezizomycotina</taxon>
        <taxon>Sordariomycetes</taxon>
        <taxon>Sordariomycetidae</taxon>
        <taxon>Sordariales</taxon>
        <taxon>Chaetomiaceae</taxon>
        <taxon>Parathielavia</taxon>
    </lineage>
</organism>
<proteinExistence type="predicted"/>
<dbReference type="GeneID" id="87823878"/>
<accession>A0AAN6U0X7</accession>
<dbReference type="AlphaFoldDB" id="A0AAN6U0X7"/>
<reference evidence="1" key="2">
    <citation type="submission" date="2023-05" db="EMBL/GenBank/DDBJ databases">
        <authorList>
            <consortium name="Lawrence Berkeley National Laboratory"/>
            <person name="Steindorff A."/>
            <person name="Hensen N."/>
            <person name="Bonometti L."/>
            <person name="Westerberg I."/>
            <person name="Brannstrom I.O."/>
            <person name="Guillou S."/>
            <person name="Cros-Aarteil S."/>
            <person name="Calhoun S."/>
            <person name="Haridas S."/>
            <person name="Kuo A."/>
            <person name="Mondo S."/>
            <person name="Pangilinan J."/>
            <person name="Riley R."/>
            <person name="Labutti K."/>
            <person name="Andreopoulos B."/>
            <person name="Lipzen A."/>
            <person name="Chen C."/>
            <person name="Yanf M."/>
            <person name="Daum C."/>
            <person name="Ng V."/>
            <person name="Clum A."/>
            <person name="Ohm R."/>
            <person name="Martin F."/>
            <person name="Silar P."/>
            <person name="Natvig D."/>
            <person name="Lalanne C."/>
            <person name="Gautier V."/>
            <person name="Ament-Velasquez S.L."/>
            <person name="Kruys A."/>
            <person name="Hutchinson M.I."/>
            <person name="Powell A.J."/>
            <person name="Barry K."/>
            <person name="Miller A.N."/>
            <person name="Grigoriev I.V."/>
            <person name="Debuchy R."/>
            <person name="Gladieux P."/>
            <person name="Thoren M.H."/>
            <person name="Johannesson H."/>
        </authorList>
    </citation>
    <scope>NUCLEOTIDE SEQUENCE</scope>
    <source>
        <strain evidence="1">CBS 731.68</strain>
    </source>
</reference>
<keyword evidence="2" id="KW-1185">Reference proteome</keyword>
<evidence type="ECO:0000313" key="2">
    <source>
        <dbReference type="Proteomes" id="UP001302602"/>
    </source>
</evidence>
<gene>
    <name evidence="1" type="ORF">N657DRAFT_379152</name>
</gene>
<dbReference type="RefSeq" id="XP_062647925.1">
    <property type="nucleotide sequence ID" value="XM_062787108.1"/>
</dbReference>